<sequence length="564" mass="62263">MEERAAHSHQVAVTLAGVGGGGSSFALARYRLTSFLFLNPDGPTSHPGTLALSFFWSQLLMYKLSIPGETFTVATLAGVIALFANERVKETKTSSISLLSDAVPASVTRYNGTLAIRCAGSAAEVVNRLFDEVHAFWLSAYGEQARPWQIRPAHWEELFGLFELARAPQSFLSTNQIDAEKAAARDARQFFNLSSLFHDAAMARFGFGSGGPAVAGGQVSGRHEVHVAYALLRNEDVPAAVMDDYRAMERPFRYDLEWAVPLLGVPEIRGRLSASKFQRVSSIMRHAKQSLTAENIDAIVAATAALPETADYIEVEDALFDARIVNAEPLPAMFDTPVAIGRPVNDFAARLRQLQADSRRDKAVDRADIERAQGRMSARRHKLECEMAVLSHGRESYEWANRLAAAIEERDIAKLLDVLDTTDERNQSSKRAVEEFHGVKLRGAKAKARRRAVFALCGFDELAQAQWEKADADRKLEERREDEARRAKEAALGARYKRNDGVVIDGVKHVDEAIASGFSEIRNWRAGAILQYALVNPALNEGRRLQAKDGTLAYARAVLERRAA</sequence>
<organism evidence="1 2">
    <name type="scientific">Paraburkholderia fungorum</name>
    <dbReference type="NCBI Taxonomy" id="134537"/>
    <lineage>
        <taxon>Bacteria</taxon>
        <taxon>Pseudomonadati</taxon>
        <taxon>Pseudomonadota</taxon>
        <taxon>Betaproteobacteria</taxon>
        <taxon>Burkholderiales</taxon>
        <taxon>Burkholderiaceae</taxon>
        <taxon>Paraburkholderia</taxon>
    </lineage>
</organism>
<evidence type="ECO:0000313" key="2">
    <source>
        <dbReference type="Proteomes" id="UP001246473"/>
    </source>
</evidence>
<proteinExistence type="predicted"/>
<dbReference type="AlphaFoldDB" id="A0AAP5QK55"/>
<gene>
    <name evidence="1" type="ORF">ParKJ_40870</name>
</gene>
<reference evidence="1" key="1">
    <citation type="submission" date="2022-08" db="EMBL/GenBank/DDBJ databases">
        <authorList>
            <person name="Kim S.-J."/>
        </authorList>
    </citation>
    <scope>NUCLEOTIDE SEQUENCE</scope>
    <source>
        <strain evidence="1">KJ</strain>
    </source>
</reference>
<comment type="caution">
    <text evidence="1">The sequence shown here is derived from an EMBL/GenBank/DDBJ whole genome shotgun (WGS) entry which is preliminary data.</text>
</comment>
<evidence type="ECO:0000313" key="1">
    <source>
        <dbReference type="EMBL" id="MDT8843754.1"/>
    </source>
</evidence>
<accession>A0AAP5QK55</accession>
<dbReference type="EMBL" id="JANSLM010000029">
    <property type="protein sequence ID" value="MDT8843754.1"/>
    <property type="molecule type" value="Genomic_DNA"/>
</dbReference>
<name>A0AAP5QK55_9BURK</name>
<protein>
    <submittedName>
        <fullName evidence="1">Uncharacterized protein</fullName>
    </submittedName>
</protein>
<dbReference type="Proteomes" id="UP001246473">
    <property type="component" value="Unassembled WGS sequence"/>
</dbReference>
<dbReference type="RefSeq" id="WP_315697722.1">
    <property type="nucleotide sequence ID" value="NZ_JANSLM010000029.1"/>
</dbReference>